<dbReference type="PROSITE" id="PS50082">
    <property type="entry name" value="WD_REPEATS_2"/>
    <property type="match status" value="1"/>
</dbReference>
<feature type="coiled-coil region" evidence="4">
    <location>
        <begin position="76"/>
        <end position="103"/>
    </location>
</feature>
<evidence type="ECO:0000256" key="4">
    <source>
        <dbReference type="SAM" id="Coils"/>
    </source>
</evidence>
<protein>
    <submittedName>
        <fullName evidence="5">Uncharacterized protein</fullName>
    </submittedName>
</protein>
<gene>
    <name evidence="5" type="ORF">GSPATT00002458001</name>
</gene>
<keyword evidence="4" id="KW-0175">Coiled coil</keyword>
<evidence type="ECO:0000256" key="3">
    <source>
        <dbReference type="PROSITE-ProRule" id="PRU00221"/>
    </source>
</evidence>
<dbReference type="GeneID" id="5035511"/>
<dbReference type="EMBL" id="CT868429">
    <property type="protein sequence ID" value="CAK82329.1"/>
    <property type="molecule type" value="Genomic_DNA"/>
</dbReference>
<dbReference type="OrthoDB" id="304635at2759"/>
<feature type="repeat" description="WD" evidence="3">
    <location>
        <begin position="377"/>
        <end position="418"/>
    </location>
</feature>
<keyword evidence="1 3" id="KW-0853">WD repeat</keyword>
<dbReference type="Pfam" id="PF00400">
    <property type="entry name" value="WD40"/>
    <property type="match status" value="1"/>
</dbReference>
<dbReference type="PANTHER" id="PTHR44019:SF8">
    <property type="entry name" value="POC1 CENTRIOLAR PROTEIN HOMOLOG"/>
    <property type="match status" value="1"/>
</dbReference>
<evidence type="ECO:0000256" key="2">
    <source>
        <dbReference type="ARBA" id="ARBA00022737"/>
    </source>
</evidence>
<dbReference type="InParanoid" id="A0DH12"/>
<dbReference type="InterPro" id="IPR050505">
    <property type="entry name" value="WDR55/POC1"/>
</dbReference>
<evidence type="ECO:0000313" key="6">
    <source>
        <dbReference type="Proteomes" id="UP000000600"/>
    </source>
</evidence>
<keyword evidence="2" id="KW-0677">Repeat</keyword>
<dbReference type="SUPFAM" id="SSF50978">
    <property type="entry name" value="WD40 repeat-like"/>
    <property type="match status" value="1"/>
</dbReference>
<accession>A0DH12</accession>
<sequence>MQQKRINLANHLSGRNIKCYQHNEPLSHLDLSRVCEDMSRLKCKSCKLNKRCVTIHQFNTICEQLNNQDDDNDKRMNDYLKIFQNIEKTLNQMNEKIKSIISRPLEDNKFRTHLKSYNEIIYSFNNQIGFGLQEFEFLTQCISEEVEFEQQKNSLVLKTKGLNDQKQAETNQYLDLVQQLNQMISSFVIQNNMCHTQMLQNNLKNEQIEQVKPTESDQILICNQEGQILRSNSKLSIADIKLNYDQTILAARLCEPCKNILFWKKDNQSNQWVKFHNLECYTKSLVYFTFSELQNFMITSGSDLLNPNRALLKIWILKEHSWIIKQSFQSQIYSGYGSQRISCVAMNSSESEIFFAEGIRIGVIKINHFHLELKYCQEKSSELITTISLSNDDKTLAVGGCDQKVILWNIEDTKLTQIQKLKLYNTPKKILFSVNNEDLIICTKDGLVHCFNKNQKQKEYIENQKIFNNIAKIRTIDFNHDSSVLAIGGETNILQLWKKNPQNQWKCYNEYKQDDFIEAICFSQTPEIAFASNNNEIYIHQIF</sequence>
<dbReference type="InterPro" id="IPR001680">
    <property type="entry name" value="WD40_rpt"/>
</dbReference>
<dbReference type="RefSeq" id="XP_001449726.1">
    <property type="nucleotide sequence ID" value="XM_001449689.1"/>
</dbReference>
<keyword evidence="6" id="KW-1185">Reference proteome</keyword>
<dbReference type="Proteomes" id="UP000000600">
    <property type="component" value="Unassembled WGS sequence"/>
</dbReference>
<reference evidence="5 6" key="1">
    <citation type="journal article" date="2006" name="Nature">
        <title>Global trends of whole-genome duplications revealed by the ciliate Paramecium tetraurelia.</title>
        <authorList>
            <consortium name="Genoscope"/>
            <person name="Aury J.-M."/>
            <person name="Jaillon O."/>
            <person name="Duret L."/>
            <person name="Noel B."/>
            <person name="Jubin C."/>
            <person name="Porcel B.M."/>
            <person name="Segurens B."/>
            <person name="Daubin V."/>
            <person name="Anthouard V."/>
            <person name="Aiach N."/>
            <person name="Arnaiz O."/>
            <person name="Billaut A."/>
            <person name="Beisson J."/>
            <person name="Blanc I."/>
            <person name="Bouhouche K."/>
            <person name="Camara F."/>
            <person name="Duharcourt S."/>
            <person name="Guigo R."/>
            <person name="Gogendeau D."/>
            <person name="Katinka M."/>
            <person name="Keller A.-M."/>
            <person name="Kissmehl R."/>
            <person name="Klotz C."/>
            <person name="Koll F."/>
            <person name="Le Moue A."/>
            <person name="Lepere C."/>
            <person name="Malinsky S."/>
            <person name="Nowacki M."/>
            <person name="Nowak J.K."/>
            <person name="Plattner H."/>
            <person name="Poulain J."/>
            <person name="Ruiz F."/>
            <person name="Serrano V."/>
            <person name="Zagulski M."/>
            <person name="Dessen P."/>
            <person name="Betermier M."/>
            <person name="Weissenbach J."/>
            <person name="Scarpelli C."/>
            <person name="Schachter V."/>
            <person name="Sperling L."/>
            <person name="Meyer E."/>
            <person name="Cohen J."/>
            <person name="Wincker P."/>
        </authorList>
    </citation>
    <scope>NUCLEOTIDE SEQUENCE [LARGE SCALE GENOMIC DNA]</scope>
    <source>
        <strain evidence="5 6">Stock d4-2</strain>
    </source>
</reference>
<name>A0DH12_PARTE</name>
<evidence type="ECO:0000313" key="5">
    <source>
        <dbReference type="EMBL" id="CAK82329.1"/>
    </source>
</evidence>
<proteinExistence type="predicted"/>
<dbReference type="InterPro" id="IPR015943">
    <property type="entry name" value="WD40/YVTN_repeat-like_dom_sf"/>
</dbReference>
<dbReference type="OMA" id="DFIEAIC"/>
<organism evidence="5 6">
    <name type="scientific">Paramecium tetraurelia</name>
    <dbReference type="NCBI Taxonomy" id="5888"/>
    <lineage>
        <taxon>Eukaryota</taxon>
        <taxon>Sar</taxon>
        <taxon>Alveolata</taxon>
        <taxon>Ciliophora</taxon>
        <taxon>Intramacronucleata</taxon>
        <taxon>Oligohymenophorea</taxon>
        <taxon>Peniculida</taxon>
        <taxon>Parameciidae</taxon>
        <taxon>Paramecium</taxon>
    </lineage>
</organism>
<dbReference type="HOGENOM" id="CLU_568002_0_0_1"/>
<dbReference type="InterPro" id="IPR036322">
    <property type="entry name" value="WD40_repeat_dom_sf"/>
</dbReference>
<evidence type="ECO:0000256" key="1">
    <source>
        <dbReference type="ARBA" id="ARBA00022574"/>
    </source>
</evidence>
<dbReference type="PANTHER" id="PTHR44019">
    <property type="entry name" value="WD REPEAT-CONTAINING PROTEIN 55"/>
    <property type="match status" value="1"/>
</dbReference>
<dbReference type="AlphaFoldDB" id="A0DH12"/>
<dbReference type="SMART" id="SM00320">
    <property type="entry name" value="WD40"/>
    <property type="match status" value="3"/>
</dbReference>
<dbReference type="KEGG" id="ptm:GSPATT00002458001"/>
<dbReference type="Gene3D" id="2.130.10.10">
    <property type="entry name" value="YVTN repeat-like/Quinoprotein amine dehydrogenase"/>
    <property type="match status" value="1"/>
</dbReference>